<dbReference type="Gene3D" id="3.30.70.20">
    <property type="match status" value="1"/>
</dbReference>
<evidence type="ECO:0000256" key="4">
    <source>
        <dbReference type="ARBA" id="ARBA00022723"/>
    </source>
</evidence>
<dbReference type="UniPathway" id="UPA00392"/>
<dbReference type="EMBL" id="MDTQ01000001">
    <property type="protein sequence ID" value="ODC02418.1"/>
    <property type="molecule type" value="Genomic_DNA"/>
</dbReference>
<feature type="binding site" evidence="9">
    <location>
        <position position="232"/>
    </location>
    <ligand>
        <name>tRNA</name>
        <dbReference type="ChEBI" id="CHEBI:17843"/>
    </ligand>
</feature>
<accession>A0A1E2V5Y1</accession>
<name>A0A1E2V5Y1_9GAMM</name>
<dbReference type="PANTHER" id="PTHR30002">
    <property type="entry name" value="EPOXYQUEUOSINE REDUCTASE"/>
    <property type="match status" value="1"/>
</dbReference>
<dbReference type="GO" id="GO:0031419">
    <property type="term" value="F:cobalamin binding"/>
    <property type="evidence" value="ECO:0007669"/>
    <property type="project" value="UniProtKB-KW"/>
</dbReference>
<evidence type="ECO:0000259" key="10">
    <source>
        <dbReference type="PROSITE" id="PS51379"/>
    </source>
</evidence>
<dbReference type="InterPro" id="IPR017900">
    <property type="entry name" value="4Fe4S_Fe_S_CS"/>
</dbReference>
<dbReference type="PROSITE" id="PS51379">
    <property type="entry name" value="4FE4S_FER_2"/>
    <property type="match status" value="1"/>
</dbReference>
<feature type="binding site" evidence="9">
    <location>
        <position position="65"/>
    </location>
    <ligand>
        <name>cob(II)alamin</name>
        <dbReference type="ChEBI" id="CHEBI:16304"/>
    </ligand>
</feature>
<gene>
    <name evidence="9" type="primary">queG</name>
    <name evidence="11" type="ORF">BFW38_01540</name>
</gene>
<dbReference type="GO" id="GO:0008616">
    <property type="term" value="P:tRNA queuosine(34) biosynthetic process"/>
    <property type="evidence" value="ECO:0007669"/>
    <property type="project" value="UniProtKB-UniRule"/>
</dbReference>
<evidence type="ECO:0000256" key="9">
    <source>
        <dbReference type="HAMAP-Rule" id="MF_00916"/>
    </source>
</evidence>
<dbReference type="Pfam" id="PF13484">
    <property type="entry name" value="Fer4_16"/>
    <property type="match status" value="1"/>
</dbReference>
<dbReference type="HAMAP" id="MF_00916">
    <property type="entry name" value="QueG"/>
    <property type="match status" value="1"/>
</dbReference>
<evidence type="ECO:0000256" key="7">
    <source>
        <dbReference type="ARBA" id="ARBA00023004"/>
    </source>
</evidence>
<dbReference type="PANTHER" id="PTHR30002:SF4">
    <property type="entry name" value="EPOXYQUEUOSINE REDUCTASE"/>
    <property type="match status" value="1"/>
</dbReference>
<dbReference type="GO" id="GO:0046872">
    <property type="term" value="F:metal ion binding"/>
    <property type="evidence" value="ECO:0007669"/>
    <property type="project" value="UniProtKB-KW"/>
</dbReference>
<dbReference type="InterPro" id="IPR017896">
    <property type="entry name" value="4Fe4S_Fe-S-bd"/>
</dbReference>
<comment type="caution">
    <text evidence="11">The sequence shown here is derived from an EMBL/GenBank/DDBJ whole genome shotgun (WGS) entry which is preliminary data.</text>
</comment>
<comment type="subcellular location">
    <subcellularLocation>
        <location evidence="9">Cytoplasm</location>
    </subcellularLocation>
</comment>
<dbReference type="PROSITE" id="PS00198">
    <property type="entry name" value="4FE4S_FER_1"/>
    <property type="match status" value="1"/>
</dbReference>
<dbReference type="SUPFAM" id="SSF54862">
    <property type="entry name" value="4Fe-4S ferredoxins"/>
    <property type="match status" value="1"/>
</dbReference>
<feature type="binding site" evidence="9">
    <location>
        <position position="177"/>
    </location>
    <ligand>
        <name>cob(II)alamin</name>
        <dbReference type="ChEBI" id="CHEBI:16304"/>
    </ligand>
</feature>
<dbReference type="FunFam" id="3.30.70.20:FF:000017">
    <property type="entry name" value="Epoxyqueuosine reductase"/>
    <property type="match status" value="1"/>
</dbReference>
<proteinExistence type="inferred from homology"/>
<comment type="caution">
    <text evidence="9">Lacks conserved residue(s) required for the propagation of feature annotation.</text>
</comment>
<dbReference type="AlphaFoldDB" id="A0A1E2V5Y1"/>
<feature type="binding site" evidence="9">
    <location>
        <position position="203"/>
    </location>
    <ligand>
        <name>[4Fe-4S] cluster</name>
        <dbReference type="ChEBI" id="CHEBI:49883"/>
        <label>1</label>
    </ligand>
</feature>
<feature type="binding site" evidence="9">
    <location>
        <position position="166"/>
    </location>
    <ligand>
        <name>cob(II)alamin</name>
        <dbReference type="ChEBI" id="CHEBI:16304"/>
    </ligand>
</feature>
<dbReference type="EC" id="1.17.99.6" evidence="9"/>
<dbReference type="GO" id="GO:0052693">
    <property type="term" value="F:epoxyqueuosine reductase activity"/>
    <property type="evidence" value="ECO:0007669"/>
    <property type="project" value="UniProtKB-UniRule"/>
</dbReference>
<evidence type="ECO:0000313" key="11">
    <source>
        <dbReference type="EMBL" id="ODC02418.1"/>
    </source>
</evidence>
<evidence type="ECO:0000256" key="1">
    <source>
        <dbReference type="ARBA" id="ARBA00022485"/>
    </source>
</evidence>
<organism evidence="11 12">
    <name type="scientific">Terasakiispira papahanaumokuakeensis</name>
    <dbReference type="NCBI Taxonomy" id="197479"/>
    <lineage>
        <taxon>Bacteria</taxon>
        <taxon>Pseudomonadati</taxon>
        <taxon>Pseudomonadota</taxon>
        <taxon>Gammaproteobacteria</taxon>
        <taxon>Oceanospirillales</taxon>
        <taxon>Terasakiispira</taxon>
    </lineage>
</organism>
<dbReference type="OrthoDB" id="9784571at2"/>
<feature type="binding site" evidence="9">
    <location>
        <position position="250"/>
    </location>
    <ligand>
        <name>[4Fe-4S] cluster</name>
        <dbReference type="ChEBI" id="CHEBI:49883"/>
        <label>2</label>
    </ligand>
</feature>
<evidence type="ECO:0000256" key="5">
    <source>
        <dbReference type="ARBA" id="ARBA00022785"/>
    </source>
</evidence>
<keyword evidence="2 9" id="KW-0963">Cytoplasm</keyword>
<evidence type="ECO:0000256" key="6">
    <source>
        <dbReference type="ARBA" id="ARBA00023002"/>
    </source>
</evidence>
<keyword evidence="7 9" id="KW-0408">Iron</keyword>
<comment type="function">
    <text evidence="9">Catalyzes the conversion of epoxyqueuosine (oQ) to queuosine (Q), which is a hypermodified base found in the wobble positions of tRNA(Asp), tRNA(Asn), tRNA(His) and tRNA(Tyr).</text>
</comment>
<evidence type="ECO:0000256" key="8">
    <source>
        <dbReference type="ARBA" id="ARBA00023014"/>
    </source>
</evidence>
<comment type="pathway">
    <text evidence="9">tRNA modification; tRNA-queuosine biosynthesis.</text>
</comment>
<feature type="binding site" evidence="9">
    <location>
        <position position="163"/>
    </location>
    <ligand>
        <name>cob(II)alamin</name>
        <dbReference type="ChEBI" id="CHEBI:16304"/>
    </ligand>
</feature>
<dbReference type="Proteomes" id="UP000094291">
    <property type="component" value="Unassembled WGS sequence"/>
</dbReference>
<dbReference type="Pfam" id="PF08331">
    <property type="entry name" value="QueG_DUF1730"/>
    <property type="match status" value="1"/>
</dbReference>
<evidence type="ECO:0000256" key="3">
    <source>
        <dbReference type="ARBA" id="ARBA00022694"/>
    </source>
</evidence>
<reference evidence="11 12" key="1">
    <citation type="submission" date="2016-08" db="EMBL/GenBank/DDBJ databases">
        <authorList>
            <person name="Seilhamer J.J."/>
        </authorList>
    </citation>
    <scope>NUCLEOTIDE SEQUENCE [LARGE SCALE GENOMIC DNA]</scope>
    <source>
        <strain evidence="11 12">PH27A</strain>
    </source>
</reference>
<feature type="binding site" evidence="9">
    <location>
        <position position="257"/>
    </location>
    <ligand>
        <name>[4Fe-4S] cluster</name>
        <dbReference type="ChEBI" id="CHEBI:49883"/>
        <label>1</label>
    </ligand>
</feature>
<comment type="cofactor">
    <cofactor evidence="9">
        <name>[4Fe-4S] cluster</name>
        <dbReference type="ChEBI" id="CHEBI:49883"/>
    </cofactor>
    <text evidence="9">Binds 2 [4Fe-4S] clusters per monomer.</text>
</comment>
<comment type="catalytic activity">
    <reaction evidence="9">
        <text>epoxyqueuosine(34) in tRNA + AH2 = queuosine(34) in tRNA + A + H2O</text>
        <dbReference type="Rhea" id="RHEA:32159"/>
        <dbReference type="Rhea" id="RHEA-COMP:18571"/>
        <dbReference type="Rhea" id="RHEA-COMP:18582"/>
        <dbReference type="ChEBI" id="CHEBI:13193"/>
        <dbReference type="ChEBI" id="CHEBI:15377"/>
        <dbReference type="ChEBI" id="CHEBI:17499"/>
        <dbReference type="ChEBI" id="CHEBI:194431"/>
        <dbReference type="ChEBI" id="CHEBI:194443"/>
        <dbReference type="EC" id="1.17.99.6"/>
    </reaction>
</comment>
<dbReference type="GO" id="GO:0005737">
    <property type="term" value="C:cytoplasm"/>
    <property type="evidence" value="ECO:0007669"/>
    <property type="project" value="UniProtKB-SubCell"/>
</dbReference>
<feature type="binding site" evidence="9">
    <location>
        <position position="223"/>
    </location>
    <ligand>
        <name>[4Fe-4S] cluster</name>
        <dbReference type="ChEBI" id="CHEBI:49883"/>
        <label>2</label>
    </ligand>
</feature>
<feature type="active site" description="Proton donor" evidence="9">
    <location>
        <position position="142"/>
    </location>
</feature>
<feature type="binding site" evidence="9">
    <location>
        <position position="207"/>
    </location>
    <ligand>
        <name>[4Fe-4S] cluster</name>
        <dbReference type="ChEBI" id="CHEBI:49883"/>
        <label>2</label>
    </ligand>
</feature>
<feature type="binding site" evidence="9">
    <location>
        <begin position="250"/>
        <end position="251"/>
    </location>
    <ligand>
        <name>cob(II)alamin</name>
        <dbReference type="ChEBI" id="CHEBI:16304"/>
    </ligand>
</feature>
<dbReference type="InterPro" id="IPR013542">
    <property type="entry name" value="QueG_DUF1730"/>
</dbReference>
<keyword evidence="1 9" id="KW-0004">4Fe-4S</keyword>
<evidence type="ECO:0000313" key="12">
    <source>
        <dbReference type="Proteomes" id="UP000094291"/>
    </source>
</evidence>
<feature type="binding site" evidence="9">
    <location>
        <position position="253"/>
    </location>
    <ligand>
        <name>[4Fe-4S] cluster</name>
        <dbReference type="ChEBI" id="CHEBI:49883"/>
        <label>2</label>
    </ligand>
</feature>
<keyword evidence="8 9" id="KW-0411">Iron-sulfur</keyword>
<keyword evidence="12" id="KW-1185">Reference proteome</keyword>
<protein>
    <recommendedName>
        <fullName evidence="9">Epoxyqueuosine reductase</fullName>
        <ecNumber evidence="9">1.17.99.6</ecNumber>
    </recommendedName>
    <alternativeName>
        <fullName evidence="9">Queuosine biosynthesis protein QueG</fullName>
    </alternativeName>
</protein>
<feature type="binding site" evidence="9">
    <location>
        <position position="142"/>
    </location>
    <ligand>
        <name>cob(II)alamin</name>
        <dbReference type="ChEBI" id="CHEBI:16304"/>
    </ligand>
</feature>
<dbReference type="InterPro" id="IPR004453">
    <property type="entry name" value="QueG"/>
</dbReference>
<comment type="similarity">
    <text evidence="9">Belongs to the QueG family.</text>
</comment>
<keyword evidence="5 9" id="KW-0671">Queuosine biosynthesis</keyword>
<keyword evidence="3 9" id="KW-0819">tRNA processing</keyword>
<feature type="binding site" evidence="9">
    <location>
        <position position="225"/>
    </location>
    <ligand>
        <name>cob(II)alamin</name>
        <dbReference type="ChEBI" id="CHEBI:16304"/>
    </ligand>
</feature>
<feature type="binding site" evidence="9">
    <location>
        <position position="200"/>
    </location>
    <ligand>
        <name>[4Fe-4S] cluster</name>
        <dbReference type="ChEBI" id="CHEBI:49883"/>
        <label>1</label>
    </ligand>
</feature>
<evidence type="ECO:0000256" key="2">
    <source>
        <dbReference type="ARBA" id="ARBA00022490"/>
    </source>
</evidence>
<keyword evidence="9" id="KW-0846">Cobalamin</keyword>
<dbReference type="GO" id="GO:0051539">
    <property type="term" value="F:4 iron, 4 sulfur cluster binding"/>
    <property type="evidence" value="ECO:0007669"/>
    <property type="project" value="UniProtKB-KW"/>
</dbReference>
<dbReference type="RefSeq" id="WP_068996803.1">
    <property type="nucleotide sequence ID" value="NZ_MDTQ01000001.1"/>
</dbReference>
<sequence>MTQTLSSTQAHALAQEIKTWARELGFSDCGISDIDLDEHETYLERWLAAGYHGEMAWMAHHGHKRSRPDELVPGTLRIISLRLDYLPPEVETTQLLSQPQKAYISRYALGRDYHKLMRKRIAQLAQQIESVAGPYGYRAFVDSAPVLERAVATKAGLGWIGKNAMLIHPKAGSMFFLGELYTDLPLPADSPYPKDHCGKCNACQTGCPTDAFVDDKVLDARRCISYLTIELKSAIPEALRPLMGNRVFGCDDCQLVCPWTRFTRITQEADFHPRHDLDRRDLLDLFLWDEATFLSRTEGSAIRRIGYERWLRNLAVGLGNAPYDPDIVEALTQRLDYPSELVAEHIQWALQQQSHKQSAGLKRIPTEFIPTVSAPSITTKHR</sequence>
<keyword evidence="6 9" id="KW-0560">Oxidoreductase</keyword>
<feature type="binding site" evidence="9">
    <location>
        <position position="197"/>
    </location>
    <ligand>
        <name>[4Fe-4S] cluster</name>
        <dbReference type="ChEBI" id="CHEBI:49883"/>
        <label>1</label>
    </ligand>
</feature>
<dbReference type="NCBIfam" id="TIGR00276">
    <property type="entry name" value="tRNA epoxyqueuosine(34) reductase QueG"/>
    <property type="match status" value="1"/>
</dbReference>
<keyword evidence="4 9" id="KW-0479">Metal-binding</keyword>
<feature type="domain" description="4Fe-4S ferredoxin-type" evidence="10">
    <location>
        <begin position="187"/>
        <end position="217"/>
    </location>
</feature>
<keyword evidence="9" id="KW-0170">Cobalt</keyword>
<comment type="subunit">
    <text evidence="9">Monomer.</text>
</comment>
<dbReference type="STRING" id="197479.BFW38_01540"/>
<comment type="cofactor">
    <cofactor evidence="9">
        <name>cob(II)alamin</name>
        <dbReference type="ChEBI" id="CHEBI:16304"/>
    </cofactor>
</comment>